<name>A0A553HRP5_9PEZI</name>
<comment type="caution">
    <text evidence="8">The sequence shown here is derived from an EMBL/GenBank/DDBJ whole genome shotgun (WGS) entry which is preliminary data.</text>
</comment>
<keyword evidence="9" id="KW-1185">Reference proteome</keyword>
<feature type="region of interest" description="Disordered" evidence="6">
    <location>
        <begin position="917"/>
        <end position="937"/>
    </location>
</feature>
<organism evidence="8 9">
    <name type="scientific">Xylaria flabelliformis</name>
    <dbReference type="NCBI Taxonomy" id="2512241"/>
    <lineage>
        <taxon>Eukaryota</taxon>
        <taxon>Fungi</taxon>
        <taxon>Dikarya</taxon>
        <taxon>Ascomycota</taxon>
        <taxon>Pezizomycotina</taxon>
        <taxon>Sordariomycetes</taxon>
        <taxon>Xylariomycetidae</taxon>
        <taxon>Xylariales</taxon>
        <taxon>Xylariaceae</taxon>
        <taxon>Xylaria</taxon>
    </lineage>
</organism>
<evidence type="ECO:0000256" key="4">
    <source>
        <dbReference type="ARBA" id="ARBA00023163"/>
    </source>
</evidence>
<dbReference type="PANTHER" id="PTHR47338">
    <property type="entry name" value="ZN(II)2CYS6 TRANSCRIPTION FACTOR (EUROFUNG)-RELATED"/>
    <property type="match status" value="1"/>
</dbReference>
<feature type="region of interest" description="Disordered" evidence="6">
    <location>
        <begin position="493"/>
        <end position="512"/>
    </location>
</feature>
<evidence type="ECO:0000313" key="9">
    <source>
        <dbReference type="Proteomes" id="UP000319160"/>
    </source>
</evidence>
<dbReference type="EMBL" id="VFLP01000053">
    <property type="protein sequence ID" value="TRX90622.1"/>
    <property type="molecule type" value="Genomic_DNA"/>
</dbReference>
<dbReference type="InterPro" id="IPR050815">
    <property type="entry name" value="TF_fung"/>
</dbReference>
<comment type="subcellular location">
    <subcellularLocation>
        <location evidence="1">Nucleus</location>
    </subcellularLocation>
</comment>
<dbReference type="CDD" id="cd00067">
    <property type="entry name" value="GAL4"/>
    <property type="match status" value="1"/>
</dbReference>
<dbReference type="Pfam" id="PF04082">
    <property type="entry name" value="Fungal_trans"/>
    <property type="match status" value="1"/>
</dbReference>
<dbReference type="InterPro" id="IPR001138">
    <property type="entry name" value="Zn2Cys6_DnaBD"/>
</dbReference>
<dbReference type="GO" id="GO:0000981">
    <property type="term" value="F:DNA-binding transcription factor activity, RNA polymerase II-specific"/>
    <property type="evidence" value="ECO:0007669"/>
    <property type="project" value="InterPro"/>
</dbReference>
<reference evidence="9" key="1">
    <citation type="submission" date="2019-06" db="EMBL/GenBank/DDBJ databases">
        <title>Draft genome sequence of the griseofulvin-producing fungus Xylaria cubensis strain G536.</title>
        <authorList>
            <person name="Mead M.E."/>
            <person name="Raja H.A."/>
            <person name="Steenwyk J.L."/>
            <person name="Knowles S.L."/>
            <person name="Oberlies N.H."/>
            <person name="Rokas A."/>
        </authorList>
    </citation>
    <scope>NUCLEOTIDE SEQUENCE [LARGE SCALE GENOMIC DNA]</scope>
    <source>
        <strain evidence="9">G536</strain>
    </source>
</reference>
<dbReference type="GO" id="GO:0003677">
    <property type="term" value="F:DNA binding"/>
    <property type="evidence" value="ECO:0007669"/>
    <property type="project" value="InterPro"/>
</dbReference>
<dbReference type="OrthoDB" id="410701at2759"/>
<evidence type="ECO:0000256" key="6">
    <source>
        <dbReference type="SAM" id="MobiDB-lite"/>
    </source>
</evidence>
<feature type="region of interest" description="Disordered" evidence="6">
    <location>
        <begin position="1434"/>
        <end position="1476"/>
    </location>
</feature>
<dbReference type="GO" id="GO:0008270">
    <property type="term" value="F:zinc ion binding"/>
    <property type="evidence" value="ECO:0007669"/>
    <property type="project" value="InterPro"/>
</dbReference>
<sequence>MMPKVLANAKMVAGTVEFLGVGPPASVWDETPHGLNINMRNPLARTAVGLIPSQEVSSQVLSRATNARSRQFPRLHLSPNRILALRLKSKNNDQKQRYRGPFRFAVNLQSGRLPIMTLQTWLARQDLTSEKDLARSIAAKKETYWRDAFNSLAGRGWSRRHFDNWIWILSGENDDVRAQRLVSTDVPTPIFLLLLLLRNDASYRQAESLASLVQYAAKHHMVPTAASAVQDRGNILTVRQFLIMVRRLIHHVQNVHPQSIVTIARLAADYIKSIPNDQHRKHHNDYQDQCAVYNTALLCLKKPASNQPLLNMEFNWRAQKVLLSMSDGLKKPLIINKASYQAIRQVLVGLKKSGEERAVALRYAKSWPPYRQDFDGRDTKRTAEDDMSRSVKAGILMKEAGYPENDYDRALDALGGMSQGSPTIQTRSLSPRQWTGEKENLNLYSNWAMNIRATRNSQEAWRAFNKFAEKTGLAPNLQVYNEMFVKLQAAPADTDSDSDLLPGDSRETSQVHDANYSQYELARLSPPTLSELYTEMINRGIKPGGHGLHNLVIHARSVEEGLRYLHDSGIPSDIIRSIGLFRQPSHRALQRIPLLCFSSYIQLLCRLQPDRRGHDRLLSDELYRIRHAIRLVELRLTPDTTEGATFRPAWYAILRALARAHIAVRNGPAAENDLEALTLFMETFQNARKGIGVDAELFILLCRVIQKTALSRLKSLSDIERAKAPLIPYAQDLLDLTTSIFSQLTTPIDGELSTSLPISQFQFPLGPPHLHAYMRALSFLEAKGEMTNLVFWMIDNHGYLNQEANRLSTRGQAMIAKTLCAFHAFAGPTLEESVQQQLTDRMSRLIVDGGYWRWPTEEEVENYIWSDASGSSEKLRLQNYNIIFMTAIRCTEERPSCKRCVRLHHVCTYSSSQLPERSTRPAQQTAVREDVSSKPTQSLSNGLIAQATVPQTQRRLTVTQPSSAGSSKQYIGLLEHLLPELVDIYFNYVYNAHLLLHKRSFLESIADGTACTHVVLSVCAWGAKFYEDAGGLPVLKDQGFMLEWAQSAGKLAFQEIEELNRANIVTHMNLGLLWHSLGAWTRSYLYKGHAFLLLDLLGLGPKSVLTENSLQSEIRRRHFWACYIMHCHTSEKGAQFKLEGETSTLPLPWPDEDFNAGLARHSQVSLDSEERHGSIFAEFIKGTAIWYSIVSLLKSPEKDLQVRVPAILALDQRLQKWWQTLPSELKLTPSNANSISPTILTRILHINTFYHQGLCALHASLVPVFCCSSGDGWATTRQLSAQIAFEHAEEMSALIAAIIETTPRTSSIPMFTGYSAYCGCAIQIPFMWSTNPTFRERVRANVKANSKLLQLMTVDWKFASILSTYIHYLYTLHSKREIVLEDEPKNIDRDKLICFNEAASNTTPSIFEYIGMLRTEGGGYGGSDSETDILPKIADSRKNTSKTTQDTNPRQITDTRSQDREDSLSNPVPPPDALENGQYAVDHQVTEGDSMLGLLHPFSTDVFNFTLDDEMMDLPLFDIIT</sequence>
<gene>
    <name evidence="8" type="ORF">FHL15_008397</name>
</gene>
<feature type="compositionally biased region" description="Polar residues" evidence="6">
    <location>
        <begin position="1441"/>
        <end position="1455"/>
    </location>
</feature>
<keyword evidence="2" id="KW-0479">Metal-binding</keyword>
<dbReference type="GO" id="GO:0005634">
    <property type="term" value="C:nucleus"/>
    <property type="evidence" value="ECO:0007669"/>
    <property type="project" value="UniProtKB-SubCell"/>
</dbReference>
<dbReference type="InterPro" id="IPR007219">
    <property type="entry name" value="XnlR_reg_dom"/>
</dbReference>
<evidence type="ECO:0000313" key="8">
    <source>
        <dbReference type="EMBL" id="TRX90622.1"/>
    </source>
</evidence>
<feature type="domain" description="Xylanolytic transcriptional activator regulatory" evidence="7">
    <location>
        <begin position="982"/>
        <end position="1218"/>
    </location>
</feature>
<dbReference type="Proteomes" id="UP000319160">
    <property type="component" value="Unassembled WGS sequence"/>
</dbReference>
<evidence type="ECO:0000256" key="3">
    <source>
        <dbReference type="ARBA" id="ARBA00023015"/>
    </source>
</evidence>
<keyword evidence="5" id="KW-0539">Nucleus</keyword>
<protein>
    <recommendedName>
        <fullName evidence="7">Xylanolytic transcriptional activator regulatory domain-containing protein</fullName>
    </recommendedName>
</protein>
<proteinExistence type="predicted"/>
<evidence type="ECO:0000256" key="2">
    <source>
        <dbReference type="ARBA" id="ARBA00022723"/>
    </source>
</evidence>
<dbReference type="GO" id="GO:0006351">
    <property type="term" value="P:DNA-templated transcription"/>
    <property type="evidence" value="ECO:0007669"/>
    <property type="project" value="InterPro"/>
</dbReference>
<dbReference type="PANTHER" id="PTHR47338:SF11">
    <property type="entry name" value="ZN(II)2CYS6 TRANSCRIPTION FACTOR (EUROFUNG)"/>
    <property type="match status" value="1"/>
</dbReference>
<feature type="compositionally biased region" description="Polar residues" evidence="6">
    <location>
        <begin position="917"/>
        <end position="926"/>
    </location>
</feature>
<evidence type="ECO:0000256" key="5">
    <source>
        <dbReference type="ARBA" id="ARBA00023242"/>
    </source>
</evidence>
<accession>A0A553HRP5</accession>
<keyword evidence="3" id="KW-0805">Transcription regulation</keyword>
<evidence type="ECO:0000256" key="1">
    <source>
        <dbReference type="ARBA" id="ARBA00004123"/>
    </source>
</evidence>
<dbReference type="CDD" id="cd12148">
    <property type="entry name" value="fungal_TF_MHR"/>
    <property type="match status" value="1"/>
</dbReference>
<evidence type="ECO:0000259" key="7">
    <source>
        <dbReference type="Pfam" id="PF04082"/>
    </source>
</evidence>
<keyword evidence="4" id="KW-0804">Transcription</keyword>